<dbReference type="Gene3D" id="1.50.10.10">
    <property type="match status" value="1"/>
</dbReference>
<dbReference type="InterPro" id="IPR012341">
    <property type="entry name" value="6hp_glycosidase-like_sf"/>
</dbReference>
<feature type="non-terminal residue" evidence="8">
    <location>
        <position position="192"/>
    </location>
</feature>
<reference evidence="8" key="1">
    <citation type="submission" date="2025-08" db="UniProtKB">
        <authorList>
            <consortium name="RefSeq"/>
        </authorList>
    </citation>
    <scope>IDENTIFICATION</scope>
    <source>
        <tissue evidence="8">Muscle</tissue>
    </source>
</reference>
<protein>
    <recommendedName>
        <fullName evidence="6">alpha-1,2-Mannosidase</fullName>
        <ecNumber evidence="6">3.2.1.-</ecNumber>
    </recommendedName>
</protein>
<keyword evidence="5" id="KW-1015">Disulfide bond</keyword>
<feature type="non-terminal residue" evidence="8">
    <location>
        <position position="1"/>
    </location>
</feature>
<dbReference type="InterPro" id="IPR036026">
    <property type="entry name" value="Seven-hairpin_glycosidases"/>
</dbReference>
<sequence length="192" mass="21859">TFILLLNSGTSKNYAWASSSSSILAEFGSLHLEFMYLSEITGNLVYKEKVFKIREVLMKLEKPQGLYPNYLNPRTARWGQHHISLGALGDSFYEYLLKAWIQSGGEDQQARQMYDEAIQGVEKKLLQTSKSGLKYFADMRYGRLDHKMDHLACFSGGMLALGAQSLPDDRKEHYLTLAKDLGNTCHESYDRT</sequence>
<dbReference type="PRINTS" id="PR00747">
    <property type="entry name" value="GLYHDRLASE47"/>
</dbReference>
<dbReference type="Pfam" id="PF01532">
    <property type="entry name" value="Glyco_hydro_47"/>
    <property type="match status" value="1"/>
</dbReference>
<proteinExistence type="inferred from homology"/>
<evidence type="ECO:0000313" key="7">
    <source>
        <dbReference type="Proteomes" id="UP000694941"/>
    </source>
</evidence>
<comment type="cofactor">
    <cofactor evidence="1">
        <name>Ca(2+)</name>
        <dbReference type="ChEBI" id="CHEBI:29108"/>
    </cofactor>
</comment>
<keyword evidence="6" id="KW-0326">Glycosidase</keyword>
<gene>
    <name evidence="8" type="primary">LOC111084184</name>
</gene>
<evidence type="ECO:0000256" key="1">
    <source>
        <dbReference type="ARBA" id="ARBA00001913"/>
    </source>
</evidence>
<organism evidence="7 8">
    <name type="scientific">Limulus polyphemus</name>
    <name type="common">Atlantic horseshoe crab</name>
    <dbReference type="NCBI Taxonomy" id="6850"/>
    <lineage>
        <taxon>Eukaryota</taxon>
        <taxon>Metazoa</taxon>
        <taxon>Ecdysozoa</taxon>
        <taxon>Arthropoda</taxon>
        <taxon>Chelicerata</taxon>
        <taxon>Merostomata</taxon>
        <taxon>Xiphosura</taxon>
        <taxon>Limulidae</taxon>
        <taxon>Limulus</taxon>
    </lineage>
</organism>
<dbReference type="PANTHER" id="PTHR11742:SF6">
    <property type="entry name" value="MANNOSYL-OLIGOSACCHARIDE ALPHA-1,2-MANNOSIDASE IA-RELATED"/>
    <property type="match status" value="1"/>
</dbReference>
<dbReference type="Proteomes" id="UP000694941">
    <property type="component" value="Unplaced"/>
</dbReference>
<dbReference type="RefSeq" id="XP_022236670.1">
    <property type="nucleotide sequence ID" value="XM_022380962.1"/>
</dbReference>
<evidence type="ECO:0000256" key="5">
    <source>
        <dbReference type="ARBA" id="ARBA00023157"/>
    </source>
</evidence>
<evidence type="ECO:0000256" key="4">
    <source>
        <dbReference type="ARBA" id="ARBA00022801"/>
    </source>
</evidence>
<comment type="pathway">
    <text evidence="2">Protein modification; protein glycosylation.</text>
</comment>
<keyword evidence="7" id="KW-1185">Reference proteome</keyword>
<evidence type="ECO:0000256" key="3">
    <source>
        <dbReference type="ARBA" id="ARBA00007658"/>
    </source>
</evidence>
<dbReference type="InterPro" id="IPR050749">
    <property type="entry name" value="Glycosyl_Hydrolase_47"/>
</dbReference>
<evidence type="ECO:0000256" key="2">
    <source>
        <dbReference type="ARBA" id="ARBA00004922"/>
    </source>
</evidence>
<comment type="similarity">
    <text evidence="3 6">Belongs to the glycosyl hydrolase 47 family.</text>
</comment>
<dbReference type="InterPro" id="IPR001382">
    <property type="entry name" value="Glyco_hydro_47"/>
</dbReference>
<name>A0ABM1RZ65_LIMPO</name>
<dbReference type="SUPFAM" id="SSF48225">
    <property type="entry name" value="Seven-hairpin glycosidases"/>
    <property type="match status" value="1"/>
</dbReference>
<evidence type="ECO:0000313" key="8">
    <source>
        <dbReference type="RefSeq" id="XP_022236670.1"/>
    </source>
</evidence>
<dbReference type="GeneID" id="111084184"/>
<accession>A0ABM1RZ65</accession>
<dbReference type="PANTHER" id="PTHR11742">
    <property type="entry name" value="MANNOSYL-OLIGOSACCHARIDE ALPHA-1,2-MANNOSIDASE-RELATED"/>
    <property type="match status" value="1"/>
</dbReference>
<keyword evidence="4 6" id="KW-0378">Hydrolase</keyword>
<dbReference type="EC" id="3.2.1.-" evidence="6"/>
<evidence type="ECO:0000256" key="6">
    <source>
        <dbReference type="RuleBase" id="RU361193"/>
    </source>
</evidence>